<feature type="domain" description="N-acetyltransferase" evidence="1">
    <location>
        <begin position="199"/>
        <end position="365"/>
    </location>
</feature>
<dbReference type="GO" id="GO:0005737">
    <property type="term" value="C:cytoplasm"/>
    <property type="evidence" value="ECO:0007669"/>
    <property type="project" value="TreeGrafter"/>
</dbReference>
<protein>
    <submittedName>
        <fullName evidence="2">GNAT family N-acetyltransferase</fullName>
    </submittedName>
</protein>
<dbReference type="Pfam" id="PF13302">
    <property type="entry name" value="Acetyltransf_3"/>
    <property type="match status" value="2"/>
</dbReference>
<organism evidence="2">
    <name type="scientific">Micromonospora carbonacea</name>
    <dbReference type="NCBI Taxonomy" id="47853"/>
    <lineage>
        <taxon>Bacteria</taxon>
        <taxon>Bacillati</taxon>
        <taxon>Actinomycetota</taxon>
        <taxon>Actinomycetes</taxon>
        <taxon>Micromonosporales</taxon>
        <taxon>Micromonosporaceae</taxon>
        <taxon>Micromonospora</taxon>
    </lineage>
</organism>
<evidence type="ECO:0000259" key="1">
    <source>
        <dbReference type="PROSITE" id="PS51186"/>
    </source>
</evidence>
<evidence type="ECO:0000313" key="2">
    <source>
        <dbReference type="EMBL" id="QLK01229.1"/>
    </source>
</evidence>
<dbReference type="EMBL" id="CP058905">
    <property type="protein sequence ID" value="QLK01229.1"/>
    <property type="molecule type" value="Genomic_DNA"/>
</dbReference>
<keyword evidence="2" id="KW-0808">Transferase</keyword>
<dbReference type="PROSITE" id="PS51186">
    <property type="entry name" value="GNAT"/>
    <property type="match status" value="2"/>
</dbReference>
<gene>
    <name evidence="2" type="ORF">HZU44_05450</name>
</gene>
<dbReference type="CDD" id="cd04301">
    <property type="entry name" value="NAT_SF"/>
    <property type="match status" value="1"/>
</dbReference>
<feature type="domain" description="N-acetyltransferase" evidence="1">
    <location>
        <begin position="10"/>
        <end position="175"/>
    </location>
</feature>
<dbReference type="AlphaFoldDB" id="A0A7D6GPC0"/>
<dbReference type="InterPro" id="IPR051908">
    <property type="entry name" value="Ribosomal_N-acetyltransferase"/>
</dbReference>
<dbReference type="Gene3D" id="3.40.630.30">
    <property type="match status" value="2"/>
</dbReference>
<dbReference type="GO" id="GO:1990189">
    <property type="term" value="F:protein N-terminal-serine acetyltransferase activity"/>
    <property type="evidence" value="ECO:0007669"/>
    <property type="project" value="TreeGrafter"/>
</dbReference>
<proteinExistence type="predicted"/>
<dbReference type="InterPro" id="IPR016181">
    <property type="entry name" value="Acyl_CoA_acyltransferase"/>
</dbReference>
<dbReference type="InterPro" id="IPR000182">
    <property type="entry name" value="GNAT_dom"/>
</dbReference>
<dbReference type="PANTHER" id="PTHR43441:SF10">
    <property type="entry name" value="ACETYLTRANSFERASE"/>
    <property type="match status" value="1"/>
</dbReference>
<dbReference type="SUPFAM" id="SSF55729">
    <property type="entry name" value="Acyl-CoA N-acyltransferases (Nat)"/>
    <property type="match status" value="2"/>
</dbReference>
<reference evidence="2" key="1">
    <citation type="submission" date="2020-08" db="EMBL/GenBank/DDBJ databases">
        <title>A bifunctional nitrone conjugated secondary metabolite targeting the ribosome.</title>
        <authorList>
            <person name="Limbrick E.M."/>
            <person name="Graf M."/>
            <person name="Derewacz D.K."/>
            <person name="Nguyen F."/>
            <person name="Spraggins J.M."/>
            <person name="Wieland M."/>
            <person name="Ynigez-Gutierrez A.E."/>
            <person name="Reisman B.J."/>
            <person name="Zinshteyn B."/>
            <person name="McCulloch K."/>
            <person name="Iverson T.M."/>
            <person name="Green R."/>
            <person name="Wilson D.N."/>
            <person name="Bachmann B.O."/>
        </authorList>
    </citation>
    <scope>NUCLEOTIDE SEQUENCE</scope>
    <source>
        <strain evidence="2">Africana</strain>
    </source>
</reference>
<dbReference type="GO" id="GO:0008999">
    <property type="term" value="F:protein-N-terminal-alanine acetyltransferase activity"/>
    <property type="evidence" value="ECO:0007669"/>
    <property type="project" value="TreeGrafter"/>
</dbReference>
<sequence>MPDAVGAEGVRLRPFRAADVPDVAAACADPLTQRFISGMPSPYTEADARWWVAEGAPAAWAAGGAAYAIADPATDRLLGGTGLGNVVPVREQAELGYWVAPWARGRGVATAATRALAATAFAHGTARLELLTHAENTASQRVALAAGFRHEGVRRAANLARDGDRQDLVCWVRLADDPPGPTPRLLPDLPGGRLTDGVVTVRPVGPDDAAALFRLHRLPEVVANRVPPQPPSLGDVERRCRLAGSRWLTGVSADLAIVDARGGELAGGCMLHHDEPATGQAMIGYSLLPAGRGRGLATRAVRLVAGWAFDGVGLARVWAGTRPENAASQRVLERAGFSREGLLRGRLPGPGGTRIDSVLYGLLATDAPR</sequence>
<name>A0A7D6GPC0_9ACTN</name>
<dbReference type="PANTHER" id="PTHR43441">
    <property type="entry name" value="RIBOSOMAL-PROTEIN-SERINE ACETYLTRANSFERASE"/>
    <property type="match status" value="1"/>
</dbReference>
<accession>A0A7D6GPC0</accession>